<name>A0AAD7JQW2_9AGAR</name>
<evidence type="ECO:0000256" key="5">
    <source>
        <dbReference type="ARBA" id="ARBA00022989"/>
    </source>
</evidence>
<evidence type="ECO:0000256" key="1">
    <source>
        <dbReference type="ARBA" id="ARBA00004651"/>
    </source>
</evidence>
<gene>
    <name evidence="8" type="ORF">B0H16DRAFT_1517121</name>
</gene>
<feature type="transmembrane region" description="Helical" evidence="7">
    <location>
        <begin position="379"/>
        <end position="399"/>
    </location>
</feature>
<dbReference type="EMBL" id="JARKIB010000017">
    <property type="protein sequence ID" value="KAJ7770041.1"/>
    <property type="molecule type" value="Genomic_DNA"/>
</dbReference>
<evidence type="ECO:0000256" key="6">
    <source>
        <dbReference type="ARBA" id="ARBA00023136"/>
    </source>
</evidence>
<feature type="transmembrane region" description="Helical" evidence="7">
    <location>
        <begin position="278"/>
        <end position="300"/>
    </location>
</feature>
<dbReference type="PIRSF" id="PIRSF004810">
    <property type="entry name" value="ChrA"/>
    <property type="match status" value="1"/>
</dbReference>
<comment type="subcellular location">
    <subcellularLocation>
        <location evidence="1">Cell membrane</location>
        <topology evidence="1">Multi-pass membrane protein</topology>
    </subcellularLocation>
</comment>
<evidence type="ECO:0000256" key="7">
    <source>
        <dbReference type="SAM" id="Phobius"/>
    </source>
</evidence>
<evidence type="ECO:0000256" key="3">
    <source>
        <dbReference type="ARBA" id="ARBA00022475"/>
    </source>
</evidence>
<comment type="caution">
    <text evidence="8">The sequence shown here is derived from an EMBL/GenBank/DDBJ whole genome shotgun (WGS) entry which is preliminary data.</text>
</comment>
<keyword evidence="6 7" id="KW-0472">Membrane</keyword>
<proteinExistence type="inferred from homology"/>
<feature type="transmembrane region" description="Helical" evidence="7">
    <location>
        <begin position="164"/>
        <end position="182"/>
    </location>
</feature>
<feature type="transmembrane region" description="Helical" evidence="7">
    <location>
        <begin position="312"/>
        <end position="331"/>
    </location>
</feature>
<evidence type="ECO:0000313" key="9">
    <source>
        <dbReference type="Proteomes" id="UP001215598"/>
    </source>
</evidence>
<comment type="similarity">
    <text evidence="2">Belongs to the chromate ion transporter (CHR) (TC 2.A.51) family.</text>
</comment>
<feature type="transmembrane region" description="Helical" evidence="7">
    <location>
        <begin position="455"/>
        <end position="488"/>
    </location>
</feature>
<reference evidence="8" key="1">
    <citation type="submission" date="2023-03" db="EMBL/GenBank/DDBJ databases">
        <title>Massive genome expansion in bonnet fungi (Mycena s.s.) driven by repeated elements and novel gene families across ecological guilds.</title>
        <authorList>
            <consortium name="Lawrence Berkeley National Laboratory"/>
            <person name="Harder C.B."/>
            <person name="Miyauchi S."/>
            <person name="Viragh M."/>
            <person name="Kuo A."/>
            <person name="Thoen E."/>
            <person name="Andreopoulos B."/>
            <person name="Lu D."/>
            <person name="Skrede I."/>
            <person name="Drula E."/>
            <person name="Henrissat B."/>
            <person name="Morin E."/>
            <person name="Kohler A."/>
            <person name="Barry K."/>
            <person name="LaButti K."/>
            <person name="Morin E."/>
            <person name="Salamov A."/>
            <person name="Lipzen A."/>
            <person name="Mereny Z."/>
            <person name="Hegedus B."/>
            <person name="Baldrian P."/>
            <person name="Stursova M."/>
            <person name="Weitz H."/>
            <person name="Taylor A."/>
            <person name="Grigoriev I.V."/>
            <person name="Nagy L.G."/>
            <person name="Martin F."/>
            <person name="Kauserud H."/>
        </authorList>
    </citation>
    <scope>NUCLEOTIDE SEQUENCE</scope>
    <source>
        <strain evidence="8">CBHHK182m</strain>
    </source>
</reference>
<evidence type="ECO:0000313" key="8">
    <source>
        <dbReference type="EMBL" id="KAJ7770041.1"/>
    </source>
</evidence>
<dbReference type="InterPro" id="IPR003370">
    <property type="entry name" value="Chromate_transpt"/>
</dbReference>
<dbReference type="PANTHER" id="PTHR33567:SF3">
    <property type="entry name" value="CHROMATE ION TRANSPORTER (EUROFUNG)"/>
    <property type="match status" value="1"/>
</dbReference>
<feature type="transmembrane region" description="Helical" evidence="7">
    <location>
        <begin position="411"/>
        <end position="435"/>
    </location>
</feature>
<dbReference type="AlphaFoldDB" id="A0AAD7JQW2"/>
<dbReference type="InterPro" id="IPR014047">
    <property type="entry name" value="Chr_Tranpt_l_chain"/>
</dbReference>
<feature type="transmembrane region" description="Helical" evidence="7">
    <location>
        <begin position="92"/>
        <end position="119"/>
    </location>
</feature>
<accession>A0AAD7JQW2</accession>
<dbReference type="GO" id="GO:0005886">
    <property type="term" value="C:plasma membrane"/>
    <property type="evidence" value="ECO:0007669"/>
    <property type="project" value="UniProtKB-SubCell"/>
</dbReference>
<keyword evidence="3" id="KW-1003">Cell membrane</keyword>
<keyword evidence="9" id="KW-1185">Reference proteome</keyword>
<dbReference type="Pfam" id="PF02417">
    <property type="entry name" value="Chromate_transp"/>
    <property type="match status" value="2"/>
</dbReference>
<keyword evidence="4 7" id="KW-0812">Transmembrane</keyword>
<organism evidence="8 9">
    <name type="scientific">Mycena metata</name>
    <dbReference type="NCBI Taxonomy" id="1033252"/>
    <lineage>
        <taxon>Eukaryota</taxon>
        <taxon>Fungi</taxon>
        <taxon>Dikarya</taxon>
        <taxon>Basidiomycota</taxon>
        <taxon>Agaricomycotina</taxon>
        <taxon>Agaricomycetes</taxon>
        <taxon>Agaricomycetidae</taxon>
        <taxon>Agaricales</taxon>
        <taxon>Marasmiineae</taxon>
        <taxon>Mycenaceae</taxon>
        <taxon>Mycena</taxon>
    </lineage>
</organism>
<protein>
    <submittedName>
        <fullName evidence="8">Chromate transporter-domain-containing protein</fullName>
    </submittedName>
</protein>
<evidence type="ECO:0000256" key="4">
    <source>
        <dbReference type="ARBA" id="ARBA00022692"/>
    </source>
</evidence>
<dbReference type="PANTHER" id="PTHR33567">
    <property type="entry name" value="CHROMATE ION TRANSPORTER (EUROFUNG)"/>
    <property type="match status" value="1"/>
</dbReference>
<feature type="transmembrane region" description="Helical" evidence="7">
    <location>
        <begin position="131"/>
        <end position="152"/>
    </location>
</feature>
<dbReference type="GO" id="GO:0015109">
    <property type="term" value="F:chromate transmembrane transporter activity"/>
    <property type="evidence" value="ECO:0007669"/>
    <property type="project" value="InterPro"/>
</dbReference>
<keyword evidence="5 7" id="KW-1133">Transmembrane helix</keyword>
<sequence length="497" mass="53848">MSVPTISSLRISNGPALLSRFKEVFLRTWDLGFTAFGGPPVHFQILHRRFVDDAENSPWIDEQTYQELFAVSQALPGPASTKMAFSIAHTHAGLVPAILFFFIWSLPGALGMFGLALGIQRVGAVLPDPVYALLSGINAATVGIIALAAVQLSKKAITDRLTRALVVASGCAGLCYNALWYLPTLMVVGGCSTVAWDCWMEARIREIKAKLSRGRNLASREVEENSIQMEPSHHAEQSTVQHRHISASSAYGEPYPQERQVVPAPAPAAPKHGLPVKWGILTIFCFFVSFIALMVLRGVLKNPPRSFSLFTNMYLAGTVIFGGGPVVIPLLREYVVQPGWVSPRDFLLGLALIQAFPGPNFNFSVYLGGLSLSTSSTTLGAVLAFFGIFLPGITLSVGFQSVWRALRRRRFVVSGLRGVNAAAVGLVFTAVYRLWQIGYLTPTESSGVSLANEPWWLVISVVTYASVEWYGTVPPVAIMGGGVAGLGWWGAVARQRL</sequence>
<dbReference type="Proteomes" id="UP001215598">
    <property type="component" value="Unassembled WGS sequence"/>
</dbReference>
<evidence type="ECO:0000256" key="2">
    <source>
        <dbReference type="ARBA" id="ARBA00005262"/>
    </source>
</evidence>